<dbReference type="Pfam" id="PF03392">
    <property type="entry name" value="OS-D"/>
    <property type="match status" value="1"/>
</dbReference>
<dbReference type="SMR" id="A0A6B9CKD5"/>
<dbReference type="InterPro" id="IPR005055">
    <property type="entry name" value="A10/PebIII"/>
</dbReference>
<dbReference type="PANTHER" id="PTHR11257">
    <property type="entry name" value="CHEMOSENSORY PROTEIN-RELATED"/>
    <property type="match status" value="1"/>
</dbReference>
<sequence length="154" mass="17976">MLRRGVYHALAIATMFLAGVVVAQDTSEESTEITTELPFQKNNRTNEFYPISWTKYNYKFIVDNERLFRKYKQCLLVDKTTGCAHDVLQLKKIIPEVLESMCAKCLPVHVERFKEIVEYVCKKRRADYDEVRKAKDPAGLLQKKFEDKFGKVNC</sequence>
<dbReference type="PANTHER" id="PTHR11257:SF13">
    <property type="entry name" value="GEO07322P1"/>
    <property type="match status" value="1"/>
</dbReference>
<dbReference type="AlphaFoldDB" id="A0A6B9CKD5"/>
<keyword evidence="1" id="KW-0732">Signal</keyword>
<organism evidence="2">
    <name type="scientific">Chouioia cunea</name>
    <dbReference type="NCBI Taxonomy" id="1570515"/>
    <lineage>
        <taxon>Eukaryota</taxon>
        <taxon>Metazoa</taxon>
        <taxon>Ecdysozoa</taxon>
        <taxon>Arthropoda</taxon>
        <taxon>Hexapoda</taxon>
        <taxon>Insecta</taxon>
        <taxon>Pterygota</taxon>
        <taxon>Neoptera</taxon>
        <taxon>Endopterygota</taxon>
        <taxon>Hymenoptera</taxon>
        <taxon>Apocrita</taxon>
        <taxon>Proctotrupomorpha</taxon>
        <taxon>Chalcidoidea</taxon>
        <taxon>Eulophidae</taxon>
        <taxon>Tetrastichinae</taxon>
        <taxon>Chouioia</taxon>
    </lineage>
</organism>
<accession>A0A6B9CKD5</accession>
<dbReference type="Gene3D" id="1.10.2080.10">
    <property type="entry name" value="Insect odorant-binding protein A10/Ejaculatory bulb-specific protein 3"/>
    <property type="match status" value="1"/>
</dbReference>
<proteinExistence type="evidence at transcript level"/>
<name>A0A6B9CKD5_9HYME</name>
<evidence type="ECO:0000313" key="2">
    <source>
        <dbReference type="EMBL" id="QGW50252.1"/>
    </source>
</evidence>
<protein>
    <submittedName>
        <fullName evidence="2">Chemosensory protein 5</fullName>
    </submittedName>
</protein>
<dbReference type="EMBL" id="MN616760">
    <property type="protein sequence ID" value="QGW50252.1"/>
    <property type="molecule type" value="mRNA"/>
</dbReference>
<dbReference type="InterPro" id="IPR036682">
    <property type="entry name" value="OS_D_A10/PebIII_sf"/>
</dbReference>
<dbReference type="SUPFAM" id="SSF100910">
    <property type="entry name" value="Chemosensory protein Csp2"/>
    <property type="match status" value="1"/>
</dbReference>
<feature type="signal peptide" evidence="1">
    <location>
        <begin position="1"/>
        <end position="23"/>
    </location>
</feature>
<feature type="chain" id="PRO_5025583949" evidence="1">
    <location>
        <begin position="24"/>
        <end position="154"/>
    </location>
</feature>
<reference evidence="2" key="1">
    <citation type="journal article" date="2019" name="Sci. Rep.">
        <title>Full-Length Transcriptome Survey and Expression Analysis of Parasitoid Wasp Chouioia cunea upon Exposure to 1-Dodecene.</title>
        <authorList>
            <person name="Pan L."/>
            <person name="Guo M."/>
            <person name="Jin X."/>
            <person name="Sun Z."/>
            <person name="Jiang H."/>
            <person name="Han J."/>
            <person name="Wang Y."/>
            <person name="Yan C."/>
            <person name="Li M."/>
        </authorList>
    </citation>
    <scope>NUCLEOTIDE SEQUENCE</scope>
</reference>
<evidence type="ECO:0000256" key="1">
    <source>
        <dbReference type="SAM" id="SignalP"/>
    </source>
</evidence>